<feature type="domain" description="5'-3' exoribonuclease 1 SH3-like" evidence="1">
    <location>
        <begin position="396"/>
        <end position="462"/>
    </location>
</feature>
<reference evidence="4 5" key="1">
    <citation type="submission" date="2014-04" db="EMBL/GenBank/DDBJ databases">
        <authorList>
            <consortium name="DOE Joint Genome Institute"/>
            <person name="Kuo A."/>
            <person name="Kohler A."/>
            <person name="Jargeat P."/>
            <person name="Nagy L.G."/>
            <person name="Floudas D."/>
            <person name="Copeland A."/>
            <person name="Barry K.W."/>
            <person name="Cichocki N."/>
            <person name="Veneault-Fourrey C."/>
            <person name="LaButti K."/>
            <person name="Lindquist E.A."/>
            <person name="Lipzen A."/>
            <person name="Lundell T."/>
            <person name="Morin E."/>
            <person name="Murat C."/>
            <person name="Sun H."/>
            <person name="Tunlid A."/>
            <person name="Henrissat B."/>
            <person name="Grigoriev I.V."/>
            <person name="Hibbett D.S."/>
            <person name="Martin F."/>
            <person name="Nordberg H.P."/>
            <person name="Cantor M.N."/>
            <person name="Hua S.X."/>
        </authorList>
    </citation>
    <scope>NUCLEOTIDE SEQUENCE [LARGE SCALE GENOMIC DNA]</scope>
    <source>
        <strain evidence="4 5">Ve08.2h10</strain>
    </source>
</reference>
<feature type="domain" description="Exoribonuclease Xrn1 D2/D3" evidence="3">
    <location>
        <begin position="153"/>
        <end position="376"/>
    </location>
</feature>
<dbReference type="InterPro" id="IPR041106">
    <property type="entry name" value="XRN1_D2_D3"/>
</dbReference>
<sequence length="541" mass="59899">MIVHIQNPHKNRKVEDLAREMVGARTFVGWPFLQEGRVVAVSDSLFKYQAMVVAPEAPPKIVANPHAPQSLSHWKMKAERIEQKYSKKCGVITGGVEVLVHVQPLKAGMKLLESGAFVKDYESPDEEIQQAVQMVILQIASDDPRFLEKDAPPLSEEFPEGHHIFFLGENAYGAAAQVASTTNDSLSVIVAFFPSDEAEKDMFKPIVQSRVFQRYYPAFKAANMLRISGRALSKITSSFMVLTTDSSKSNLGLSLKFEAKSLKVLDYSRKEGRFWEFSEKSIDLVTEYKTKFPEVFRVLDYNGDEMARAYDIFGENANARVKEVKSWLKSKGVCDFEPVSLFSDQLSKETVREIEKCADGINKGKSPAVIKKTMVKNIPRHAVLKPGHSSYRLLNQHFALGDRVTMVQDSGGVPLSSKGVVIGINSKTIDVVWDIPFMLGVTLGDRCSQHRGSSVHFNSCLNLSNPQFIASTHPKSVPPPRPSVPFMPRAGPYPAIRPLHGQPAAAGFRSSPVPHRGGGPYVWGAFSQRAGFYGTRGGGKR</sequence>
<evidence type="ECO:0000259" key="3">
    <source>
        <dbReference type="Pfam" id="PF18334"/>
    </source>
</evidence>
<dbReference type="Pfam" id="PF18334">
    <property type="entry name" value="XRN1_D2_D3"/>
    <property type="match status" value="1"/>
</dbReference>
<dbReference type="Pfam" id="PF18129">
    <property type="entry name" value="SH3_12"/>
    <property type="match status" value="1"/>
</dbReference>
<reference evidence="5" key="2">
    <citation type="submission" date="2015-01" db="EMBL/GenBank/DDBJ databases">
        <title>Evolutionary Origins and Diversification of the Mycorrhizal Mutualists.</title>
        <authorList>
            <consortium name="DOE Joint Genome Institute"/>
            <consortium name="Mycorrhizal Genomics Consortium"/>
            <person name="Kohler A."/>
            <person name="Kuo A."/>
            <person name="Nagy L.G."/>
            <person name="Floudas D."/>
            <person name="Copeland A."/>
            <person name="Barry K.W."/>
            <person name="Cichocki N."/>
            <person name="Veneault-Fourrey C."/>
            <person name="LaButti K."/>
            <person name="Lindquist E.A."/>
            <person name="Lipzen A."/>
            <person name="Lundell T."/>
            <person name="Morin E."/>
            <person name="Murat C."/>
            <person name="Riley R."/>
            <person name="Ohm R."/>
            <person name="Sun H."/>
            <person name="Tunlid A."/>
            <person name="Henrissat B."/>
            <person name="Grigoriev I.V."/>
            <person name="Hibbett D.S."/>
            <person name="Martin F."/>
        </authorList>
    </citation>
    <scope>NUCLEOTIDE SEQUENCE [LARGE SCALE GENOMIC DNA]</scope>
    <source>
        <strain evidence="5">Ve08.2h10</strain>
    </source>
</reference>
<evidence type="ECO:0000259" key="2">
    <source>
        <dbReference type="Pfam" id="PF18332"/>
    </source>
</evidence>
<gene>
    <name evidence="4" type="ORF">PAXRUDRAFT_154773</name>
</gene>
<dbReference type="InterPro" id="IPR014722">
    <property type="entry name" value="Rib_uL2_dom2"/>
</dbReference>
<dbReference type="EMBL" id="KN825696">
    <property type="protein sequence ID" value="KIK81994.1"/>
    <property type="molecule type" value="Genomic_DNA"/>
</dbReference>
<evidence type="ECO:0000259" key="1">
    <source>
        <dbReference type="Pfam" id="PF18129"/>
    </source>
</evidence>
<dbReference type="AlphaFoldDB" id="A0A0D0DK04"/>
<evidence type="ECO:0000313" key="5">
    <source>
        <dbReference type="Proteomes" id="UP000054538"/>
    </source>
</evidence>
<protein>
    <submittedName>
        <fullName evidence="4">Uncharacterized protein</fullName>
    </submittedName>
</protein>
<dbReference type="InterPro" id="IPR047008">
    <property type="entry name" value="XRN1_SH3_sf"/>
</dbReference>
<dbReference type="InterPro" id="IPR041385">
    <property type="entry name" value="SH3_12"/>
</dbReference>
<name>A0A0D0DK04_9AGAM</name>
<evidence type="ECO:0000313" key="4">
    <source>
        <dbReference type="EMBL" id="KIK81994.1"/>
    </source>
</evidence>
<proteinExistence type="predicted"/>
<dbReference type="STRING" id="930991.A0A0D0DK04"/>
<dbReference type="Gene3D" id="2.170.260.40">
    <property type="match status" value="1"/>
</dbReference>
<dbReference type="Gene3D" id="2.30.30.30">
    <property type="match status" value="1"/>
</dbReference>
<dbReference type="HOGENOM" id="CLU_016263_0_0_1"/>
<accession>A0A0D0DK04</accession>
<dbReference type="InParanoid" id="A0A0D0DK04"/>
<dbReference type="InterPro" id="IPR047007">
    <property type="entry name" value="XRN1_D1_sf"/>
</dbReference>
<feature type="domain" description="5'-3' exoribonuclease 1 D1" evidence="2">
    <location>
        <begin position="1"/>
        <end position="149"/>
    </location>
</feature>
<keyword evidence="5" id="KW-1185">Reference proteome</keyword>
<dbReference type="InterPro" id="IPR040992">
    <property type="entry name" value="XRN1_D1"/>
</dbReference>
<dbReference type="Pfam" id="PF18332">
    <property type="entry name" value="XRN1_D1"/>
    <property type="match status" value="1"/>
</dbReference>
<dbReference type="Proteomes" id="UP000054538">
    <property type="component" value="Unassembled WGS sequence"/>
</dbReference>
<organism evidence="4 5">
    <name type="scientific">Paxillus rubicundulus Ve08.2h10</name>
    <dbReference type="NCBI Taxonomy" id="930991"/>
    <lineage>
        <taxon>Eukaryota</taxon>
        <taxon>Fungi</taxon>
        <taxon>Dikarya</taxon>
        <taxon>Basidiomycota</taxon>
        <taxon>Agaricomycotina</taxon>
        <taxon>Agaricomycetes</taxon>
        <taxon>Agaricomycetidae</taxon>
        <taxon>Boletales</taxon>
        <taxon>Paxilineae</taxon>
        <taxon>Paxillaceae</taxon>
        <taxon>Paxillus</taxon>
    </lineage>
</organism>
<dbReference type="OrthoDB" id="372487at2759"/>
<dbReference type="Gene3D" id="2.30.30.750">
    <property type="match status" value="1"/>
</dbReference>